<dbReference type="PANTHER" id="PTHR37231">
    <property type="entry name" value="EXPRESSED PROTEIN"/>
    <property type="match status" value="1"/>
</dbReference>
<evidence type="ECO:0000313" key="1">
    <source>
        <dbReference type="EMBL" id="KIY97936.1"/>
    </source>
</evidence>
<dbReference type="OrthoDB" id="2015857at2759"/>
<protein>
    <submittedName>
        <fullName evidence="1">Uncharacterized protein</fullName>
    </submittedName>
</protein>
<dbReference type="KEGG" id="mng:MNEG_10028"/>
<sequence>MVQLLSTRSGVIRPAATPAGRRLSVRVTAAKQLQNDRTTVKKNGESAAQATNDVGTAGLAAIALGLPASGITLWSEYTLFTTGAGLPPGPGGALGAAEGLSYLVVIGIIGWSAATKASTGSGLPAGPAGLLGAVEGVSYLALLGGIIAFGAQIVKTGGLPGIFG</sequence>
<dbReference type="PANTHER" id="PTHR37231:SF2">
    <property type="entry name" value="EXPRESSED PROTEIN"/>
    <property type="match status" value="1"/>
</dbReference>
<dbReference type="AlphaFoldDB" id="A0A0D2MAG3"/>
<gene>
    <name evidence="1" type="ORF">MNEG_10028</name>
</gene>
<organism evidence="1 2">
    <name type="scientific">Monoraphidium neglectum</name>
    <dbReference type="NCBI Taxonomy" id="145388"/>
    <lineage>
        <taxon>Eukaryota</taxon>
        <taxon>Viridiplantae</taxon>
        <taxon>Chlorophyta</taxon>
        <taxon>core chlorophytes</taxon>
        <taxon>Chlorophyceae</taxon>
        <taxon>CS clade</taxon>
        <taxon>Sphaeropleales</taxon>
        <taxon>Selenastraceae</taxon>
        <taxon>Monoraphidium</taxon>
    </lineage>
</organism>
<proteinExistence type="predicted"/>
<dbReference type="STRING" id="145388.A0A0D2MAG3"/>
<name>A0A0D2MAG3_9CHLO</name>
<evidence type="ECO:0000313" key="2">
    <source>
        <dbReference type="Proteomes" id="UP000054498"/>
    </source>
</evidence>
<dbReference type="Proteomes" id="UP000054498">
    <property type="component" value="Unassembled WGS sequence"/>
</dbReference>
<dbReference type="RefSeq" id="XP_013896956.1">
    <property type="nucleotide sequence ID" value="XM_014041502.1"/>
</dbReference>
<dbReference type="GeneID" id="25727149"/>
<keyword evidence="2" id="KW-1185">Reference proteome</keyword>
<dbReference type="EMBL" id="KK102372">
    <property type="protein sequence ID" value="KIY97936.1"/>
    <property type="molecule type" value="Genomic_DNA"/>
</dbReference>
<reference evidence="1 2" key="1">
    <citation type="journal article" date="2013" name="BMC Genomics">
        <title>Reconstruction of the lipid metabolism for the microalga Monoraphidium neglectum from its genome sequence reveals characteristics suitable for biofuel production.</title>
        <authorList>
            <person name="Bogen C."/>
            <person name="Al-Dilaimi A."/>
            <person name="Albersmeier A."/>
            <person name="Wichmann J."/>
            <person name="Grundmann M."/>
            <person name="Rupp O."/>
            <person name="Lauersen K.J."/>
            <person name="Blifernez-Klassen O."/>
            <person name="Kalinowski J."/>
            <person name="Goesmann A."/>
            <person name="Mussgnug J.H."/>
            <person name="Kruse O."/>
        </authorList>
    </citation>
    <scope>NUCLEOTIDE SEQUENCE [LARGE SCALE GENOMIC DNA]</scope>
    <source>
        <strain evidence="1 2">SAG 48.87</strain>
    </source>
</reference>
<accession>A0A0D2MAG3</accession>